<dbReference type="EMBL" id="CP024201">
    <property type="protein sequence ID" value="ATQ43679.1"/>
    <property type="molecule type" value="Genomic_DNA"/>
</dbReference>
<dbReference type="PANTHER" id="PTHR46558">
    <property type="entry name" value="TRACRIPTIONAL REGULATORY PROTEIN-RELATED-RELATED"/>
    <property type="match status" value="1"/>
</dbReference>
<dbReference type="GO" id="GO:0003677">
    <property type="term" value="F:DNA binding"/>
    <property type="evidence" value="ECO:0007669"/>
    <property type="project" value="UniProtKB-KW"/>
</dbReference>
<feature type="domain" description="HTH cro/C1-type" evidence="2">
    <location>
        <begin position="14"/>
        <end position="68"/>
    </location>
</feature>
<keyword evidence="1" id="KW-0238">DNA-binding</keyword>
<dbReference type="PROSITE" id="PS50943">
    <property type="entry name" value="HTH_CROC1"/>
    <property type="match status" value="1"/>
</dbReference>
<dbReference type="Proteomes" id="UP000228945">
    <property type="component" value="Chromosome"/>
</dbReference>
<dbReference type="SMART" id="SM00530">
    <property type="entry name" value="HTH_XRE"/>
    <property type="match status" value="1"/>
</dbReference>
<dbReference type="SUPFAM" id="SSF47413">
    <property type="entry name" value="lambda repressor-like DNA-binding domains"/>
    <property type="match status" value="1"/>
</dbReference>
<name>A0A2D2B089_9CAUL</name>
<dbReference type="Gene3D" id="1.10.260.40">
    <property type="entry name" value="lambda repressor-like DNA-binding domains"/>
    <property type="match status" value="1"/>
</dbReference>
<reference evidence="3 4" key="1">
    <citation type="submission" date="2017-10" db="EMBL/GenBank/DDBJ databases">
        <title>Genome sequence of Caulobacter mirabilis FWC38.</title>
        <authorList>
            <person name="Fiebig A."/>
            <person name="Crosson S."/>
        </authorList>
    </citation>
    <scope>NUCLEOTIDE SEQUENCE [LARGE SCALE GENOMIC DNA]</scope>
    <source>
        <strain evidence="3 4">FWC 38</strain>
    </source>
</reference>
<keyword evidence="4" id="KW-1185">Reference proteome</keyword>
<dbReference type="PANTHER" id="PTHR46558:SF4">
    <property type="entry name" value="DNA-BIDING PHAGE PROTEIN"/>
    <property type="match status" value="1"/>
</dbReference>
<dbReference type="InterPro" id="IPR010982">
    <property type="entry name" value="Lambda_DNA-bd_dom_sf"/>
</dbReference>
<dbReference type="AlphaFoldDB" id="A0A2D2B089"/>
<sequence length="112" mass="12421">MPDRTERQVLGQRIREARNYLEMSQEEVAAAIGVSRQAMIAIEAGTRGVDALELKRLAKTLNRSVQYLSGEEEAPPADEKVAMLARAAEGLTDSDLSELQRFAAYLKARSDR</sequence>
<proteinExistence type="predicted"/>
<accession>A0A2D2B089</accession>
<evidence type="ECO:0000256" key="1">
    <source>
        <dbReference type="ARBA" id="ARBA00023125"/>
    </source>
</evidence>
<organism evidence="3 4">
    <name type="scientific">Caulobacter mirabilis</name>
    <dbReference type="NCBI Taxonomy" id="69666"/>
    <lineage>
        <taxon>Bacteria</taxon>
        <taxon>Pseudomonadati</taxon>
        <taxon>Pseudomonadota</taxon>
        <taxon>Alphaproteobacteria</taxon>
        <taxon>Caulobacterales</taxon>
        <taxon>Caulobacteraceae</taxon>
        <taxon>Caulobacter</taxon>
    </lineage>
</organism>
<gene>
    <name evidence="3" type="ORF">CSW64_15400</name>
</gene>
<evidence type="ECO:0000313" key="4">
    <source>
        <dbReference type="Proteomes" id="UP000228945"/>
    </source>
</evidence>
<dbReference type="CDD" id="cd00093">
    <property type="entry name" value="HTH_XRE"/>
    <property type="match status" value="1"/>
</dbReference>
<evidence type="ECO:0000313" key="3">
    <source>
        <dbReference type="EMBL" id="ATQ43679.1"/>
    </source>
</evidence>
<protein>
    <submittedName>
        <fullName evidence="3">Transcriptional regulator</fullName>
    </submittedName>
</protein>
<evidence type="ECO:0000259" key="2">
    <source>
        <dbReference type="PROSITE" id="PS50943"/>
    </source>
</evidence>
<dbReference type="KEGG" id="cmb:CSW64_15400"/>
<dbReference type="Pfam" id="PF01381">
    <property type="entry name" value="HTH_3"/>
    <property type="match status" value="1"/>
</dbReference>
<dbReference type="RefSeq" id="WP_099622928.1">
    <property type="nucleotide sequence ID" value="NZ_CP024201.1"/>
</dbReference>
<dbReference type="OrthoDB" id="9794834at2"/>
<dbReference type="InterPro" id="IPR001387">
    <property type="entry name" value="Cro/C1-type_HTH"/>
</dbReference>